<evidence type="ECO:0000256" key="21">
    <source>
        <dbReference type="SAM" id="MobiDB-lite"/>
    </source>
</evidence>
<feature type="transmembrane region" description="Helical" evidence="22">
    <location>
        <begin position="96"/>
        <end position="118"/>
    </location>
</feature>
<evidence type="ECO:0000256" key="10">
    <source>
        <dbReference type="ARBA" id="ARBA00022833"/>
    </source>
</evidence>
<gene>
    <name evidence="24" type="ORF">KUTeg_018237</name>
</gene>
<evidence type="ECO:0000256" key="19">
    <source>
        <dbReference type="ARBA" id="ARBA00042217"/>
    </source>
</evidence>
<dbReference type="EMBL" id="JARBDR010000903">
    <property type="protein sequence ID" value="KAJ8304654.1"/>
    <property type="molecule type" value="Genomic_DNA"/>
</dbReference>
<dbReference type="Pfam" id="PF01545">
    <property type="entry name" value="Cation_efflux"/>
    <property type="match status" value="1"/>
</dbReference>
<reference evidence="24 25" key="1">
    <citation type="submission" date="2022-12" db="EMBL/GenBank/DDBJ databases">
        <title>Chromosome-level genome of Tegillarca granosa.</title>
        <authorList>
            <person name="Kim J."/>
        </authorList>
    </citation>
    <scope>NUCLEOTIDE SEQUENCE [LARGE SCALE GENOMIC DNA]</scope>
    <source>
        <strain evidence="24">Teg-2019</strain>
        <tissue evidence="24">Adductor muscle</tissue>
    </source>
</reference>
<organism evidence="24 25">
    <name type="scientific">Tegillarca granosa</name>
    <name type="common">Malaysian cockle</name>
    <name type="synonym">Anadara granosa</name>
    <dbReference type="NCBI Taxonomy" id="220873"/>
    <lineage>
        <taxon>Eukaryota</taxon>
        <taxon>Metazoa</taxon>
        <taxon>Spiralia</taxon>
        <taxon>Lophotrochozoa</taxon>
        <taxon>Mollusca</taxon>
        <taxon>Bivalvia</taxon>
        <taxon>Autobranchia</taxon>
        <taxon>Pteriomorphia</taxon>
        <taxon>Arcoida</taxon>
        <taxon>Arcoidea</taxon>
        <taxon>Arcidae</taxon>
        <taxon>Tegillarca</taxon>
    </lineage>
</organism>
<feature type="transmembrane region" description="Helical" evidence="22">
    <location>
        <begin position="173"/>
        <end position="194"/>
    </location>
</feature>
<feature type="transmembrane region" description="Helical" evidence="22">
    <location>
        <begin position="274"/>
        <end position="294"/>
    </location>
</feature>
<evidence type="ECO:0000256" key="12">
    <source>
        <dbReference type="ARBA" id="ARBA00022989"/>
    </source>
</evidence>
<dbReference type="PANTHER" id="PTHR45755">
    <property type="match status" value="1"/>
</dbReference>
<feature type="transmembrane region" description="Helical" evidence="22">
    <location>
        <begin position="459"/>
        <end position="481"/>
    </location>
</feature>
<keyword evidence="11" id="KW-0864">Zinc transport</keyword>
<evidence type="ECO:0000256" key="16">
    <source>
        <dbReference type="ARBA" id="ARBA00038531"/>
    </source>
</evidence>
<proteinExistence type="inferred from homology"/>
<comment type="similarity">
    <text evidence="5">Belongs to the cation diffusion facilitator (CDF) transporter (TC 2.A.4) family. SLC30A subfamily.</text>
</comment>
<keyword evidence="9" id="KW-0479">Metal-binding</keyword>
<dbReference type="Gene3D" id="1.20.1510.10">
    <property type="entry name" value="Cation efflux protein transmembrane domain"/>
    <property type="match status" value="1"/>
</dbReference>
<accession>A0ABQ9EH63</accession>
<keyword evidence="14" id="KW-0406">Ion transport</keyword>
<dbReference type="NCBIfam" id="TIGR01297">
    <property type="entry name" value="CDF"/>
    <property type="match status" value="1"/>
</dbReference>
<evidence type="ECO:0000259" key="23">
    <source>
        <dbReference type="Pfam" id="PF01545"/>
    </source>
</evidence>
<evidence type="ECO:0000256" key="22">
    <source>
        <dbReference type="SAM" id="Phobius"/>
    </source>
</evidence>
<evidence type="ECO:0000256" key="3">
    <source>
        <dbReference type="ARBA" id="ARBA00004557"/>
    </source>
</evidence>
<protein>
    <recommendedName>
        <fullName evidence="17">Proton-coupled zinc antiporter SLC30A5</fullName>
    </recommendedName>
    <alternativeName>
        <fullName evidence="19">Solute carrier family 30 member 5</fullName>
    </alternativeName>
    <alternativeName>
        <fullName evidence="18">Zinc transporter 5</fullName>
    </alternativeName>
</protein>
<keyword evidence="10" id="KW-0862">Zinc</keyword>
<evidence type="ECO:0000313" key="25">
    <source>
        <dbReference type="Proteomes" id="UP001217089"/>
    </source>
</evidence>
<evidence type="ECO:0000256" key="8">
    <source>
        <dbReference type="ARBA" id="ARBA00022692"/>
    </source>
</evidence>
<feature type="transmembrane region" description="Helical" evidence="22">
    <location>
        <begin position="130"/>
        <end position="150"/>
    </location>
</feature>
<evidence type="ECO:0000256" key="1">
    <source>
        <dbReference type="ARBA" id="ARBA00004166"/>
    </source>
</evidence>
<keyword evidence="13" id="KW-0333">Golgi apparatus</keyword>
<evidence type="ECO:0000256" key="14">
    <source>
        <dbReference type="ARBA" id="ARBA00023065"/>
    </source>
</evidence>
<dbReference type="Proteomes" id="UP001217089">
    <property type="component" value="Unassembled WGS sequence"/>
</dbReference>
<feature type="transmembrane region" description="Helical" evidence="22">
    <location>
        <begin position="350"/>
        <end position="369"/>
    </location>
</feature>
<evidence type="ECO:0000256" key="20">
    <source>
        <dbReference type="ARBA" id="ARBA00048349"/>
    </source>
</evidence>
<evidence type="ECO:0000256" key="9">
    <source>
        <dbReference type="ARBA" id="ARBA00022723"/>
    </source>
</evidence>
<keyword evidence="15 22" id="KW-0472">Membrane</keyword>
<comment type="subcellular location">
    <subcellularLocation>
        <location evidence="3">Cytoplasmic vesicle</location>
        <location evidence="3">COPII-coated vesicle membrane</location>
        <topology evidence="3">Multi-pass membrane protein</topology>
    </subcellularLocation>
    <subcellularLocation>
        <location evidence="4">Cytoplasmic vesicle</location>
        <location evidence="4">Secretory vesicle membrane</location>
        <topology evidence="4">Multi-pass membrane protein</topology>
    </subcellularLocation>
    <subcellularLocation>
        <location evidence="2">Golgi apparatus</location>
        <location evidence="2">Golgi stack membrane</location>
        <topology evidence="2">Multi-pass membrane protein</topology>
    </subcellularLocation>
    <subcellularLocation>
        <location evidence="1">Golgi apparatus</location>
        <location evidence="1">trans-Golgi network membrane</location>
        <topology evidence="1">Multi-pass membrane protein</topology>
    </subcellularLocation>
</comment>
<evidence type="ECO:0000256" key="5">
    <source>
        <dbReference type="ARBA" id="ARBA00008873"/>
    </source>
</evidence>
<keyword evidence="8 22" id="KW-0812">Transmembrane</keyword>
<comment type="subunit">
    <text evidence="16">Heterodimer with SLC30A6/ZNT6; form a functional zinc ion transmembrane transporter.</text>
</comment>
<evidence type="ECO:0000256" key="15">
    <source>
        <dbReference type="ARBA" id="ARBA00023136"/>
    </source>
</evidence>
<comment type="caution">
    <text evidence="24">The sequence shown here is derived from an EMBL/GenBank/DDBJ whole genome shotgun (WGS) entry which is preliminary data.</text>
</comment>
<evidence type="ECO:0000256" key="6">
    <source>
        <dbReference type="ARBA" id="ARBA00022448"/>
    </source>
</evidence>
<feature type="compositionally biased region" description="Basic residues" evidence="21">
    <location>
        <begin position="383"/>
        <end position="393"/>
    </location>
</feature>
<feature type="transmembrane region" description="Helical" evidence="22">
    <location>
        <begin position="60"/>
        <end position="76"/>
    </location>
</feature>
<comment type="catalytic activity">
    <reaction evidence="20">
        <text>Zn(2+)(in) + 2 H(+)(out) = Zn(2+)(out) + 2 H(+)(in)</text>
        <dbReference type="Rhea" id="RHEA:72627"/>
        <dbReference type="ChEBI" id="CHEBI:15378"/>
        <dbReference type="ChEBI" id="CHEBI:29105"/>
    </reaction>
</comment>
<dbReference type="SUPFAM" id="SSF161111">
    <property type="entry name" value="Cation efflux protein transmembrane domain-like"/>
    <property type="match status" value="1"/>
</dbReference>
<evidence type="ECO:0000256" key="7">
    <source>
        <dbReference type="ARBA" id="ARBA00022449"/>
    </source>
</evidence>
<dbReference type="InterPro" id="IPR045316">
    <property type="entry name" value="Msc2-like"/>
</dbReference>
<dbReference type="InterPro" id="IPR002524">
    <property type="entry name" value="Cation_efflux"/>
</dbReference>
<keyword evidence="25" id="KW-1185">Reference proteome</keyword>
<evidence type="ECO:0000256" key="18">
    <source>
        <dbReference type="ARBA" id="ARBA00042038"/>
    </source>
</evidence>
<feature type="compositionally biased region" description="Basic residues" evidence="21">
    <location>
        <begin position="400"/>
        <end position="410"/>
    </location>
</feature>
<feature type="transmembrane region" description="Helical" evidence="22">
    <location>
        <begin position="248"/>
        <end position="268"/>
    </location>
</feature>
<keyword evidence="6" id="KW-0813">Transport</keyword>
<dbReference type="PANTHER" id="PTHR45755:SF1">
    <property type="entry name" value="PROTON-COUPLED ZINC ANTIPORTER SLC30A5"/>
    <property type="match status" value="1"/>
</dbReference>
<feature type="compositionally biased region" description="Basic and acidic residues" evidence="21">
    <location>
        <begin position="414"/>
        <end position="424"/>
    </location>
</feature>
<dbReference type="InterPro" id="IPR027469">
    <property type="entry name" value="Cation_efflux_TMD_sf"/>
</dbReference>
<feature type="region of interest" description="Disordered" evidence="21">
    <location>
        <begin position="375"/>
        <end position="424"/>
    </location>
</feature>
<keyword evidence="12 22" id="KW-1133">Transmembrane helix</keyword>
<evidence type="ECO:0000256" key="4">
    <source>
        <dbReference type="ARBA" id="ARBA00004638"/>
    </source>
</evidence>
<keyword evidence="7" id="KW-0050">Antiport</keyword>
<evidence type="ECO:0000256" key="13">
    <source>
        <dbReference type="ARBA" id="ARBA00023034"/>
    </source>
</evidence>
<evidence type="ECO:0000313" key="24">
    <source>
        <dbReference type="EMBL" id="KAJ8304654.1"/>
    </source>
</evidence>
<evidence type="ECO:0000256" key="17">
    <source>
        <dbReference type="ARBA" id="ARBA00040846"/>
    </source>
</evidence>
<evidence type="ECO:0000256" key="2">
    <source>
        <dbReference type="ARBA" id="ARBA00004205"/>
    </source>
</evidence>
<sequence length="564" mass="62834">MSFFMYKQSAFDFSSKTIFVWKEIDKKSVVQSYKACFLWWNYQPSVAFWVDIMWPIKTRGAVFFIVAVITLLLFDHDERLDHLADHERILVSDIESWLYLLFPLCLVIFFIFVVDFYIEAVVLNHLQPPKTAVCGTYAVAISALFLGMTWDHPLMAKITTMHKLREIITEDHVLSGGVVFSLMTFLLATSMLAWPSKNSKGSFIGYSPAGLPLYSFTGEALQRTSHSVVIVLKNGLRQILEESDSRRIFYFLCINLMFTFVELIYGIWTNSLGLISDGFHMLFDCSALVLGLYASVMSRWKATRIFSFGYDRVEVLSGFINGIFLITIGIFVFTEAFARLFEPPEIKTERLLVVSVLGLLVNFIGIAAFRGAHGHSHGGGGHGHSHGGGHGHSHGGGGHGHSHGGGHGHSHGGGGHDSHHDSQHHNTNMEGVFLHVLADTLGSVGVIISSLLIENFGWNIADPICSLFIATMILLSVFPLIKETCLILLLRTPVELEKDLSDTLDRVSSIFKEAGITSMTVQVEKEVYFHHLSGLSANFDQVVDFAQNFKALHFNDSRHAVTSI</sequence>
<evidence type="ECO:0000256" key="11">
    <source>
        <dbReference type="ARBA" id="ARBA00022906"/>
    </source>
</evidence>
<feature type="transmembrane region" description="Helical" evidence="22">
    <location>
        <begin position="432"/>
        <end position="453"/>
    </location>
</feature>
<name>A0ABQ9EH63_TEGGR</name>
<feature type="transmembrane region" description="Helical" evidence="22">
    <location>
        <begin position="315"/>
        <end position="338"/>
    </location>
</feature>
<feature type="domain" description="Cation efflux protein transmembrane" evidence="23">
    <location>
        <begin position="248"/>
        <end position="489"/>
    </location>
</feature>
<dbReference type="InterPro" id="IPR058533">
    <property type="entry name" value="Cation_efflux_TM"/>
</dbReference>